<protein>
    <recommendedName>
        <fullName evidence="6">Transport permease protein</fullName>
    </recommendedName>
</protein>
<keyword evidence="4 6" id="KW-0472">Membrane</keyword>
<feature type="transmembrane region" description="Helical" evidence="6">
    <location>
        <begin position="174"/>
        <end position="196"/>
    </location>
</feature>
<dbReference type="Proteomes" id="UP000632740">
    <property type="component" value="Unassembled WGS sequence"/>
</dbReference>
<feature type="transmembrane region" description="Helical" evidence="6">
    <location>
        <begin position="108"/>
        <end position="131"/>
    </location>
</feature>
<dbReference type="InterPro" id="IPR013525">
    <property type="entry name" value="ABC2_TM"/>
</dbReference>
<dbReference type="GO" id="GO:0043190">
    <property type="term" value="C:ATP-binding cassette (ABC) transporter complex"/>
    <property type="evidence" value="ECO:0007669"/>
    <property type="project" value="InterPro"/>
</dbReference>
<dbReference type="InterPro" id="IPR051784">
    <property type="entry name" value="Nod_factor_ABC_transporter"/>
</dbReference>
<keyword evidence="5" id="KW-0046">Antibiotic resistance</keyword>
<dbReference type="PANTHER" id="PTHR43229">
    <property type="entry name" value="NODULATION PROTEIN J"/>
    <property type="match status" value="1"/>
</dbReference>
<reference evidence="8" key="1">
    <citation type="submission" date="2021-01" db="EMBL/GenBank/DDBJ databases">
        <title>Whole genome shotgun sequence of Cellulomonas chitinilytica NBRC 110799.</title>
        <authorList>
            <person name="Komaki H."/>
            <person name="Tamura T."/>
        </authorList>
    </citation>
    <scope>NUCLEOTIDE SEQUENCE</scope>
    <source>
        <strain evidence="8">NBRC 110799</strain>
    </source>
</reference>
<dbReference type="InterPro" id="IPR047817">
    <property type="entry name" value="ABC2_TM_bact-type"/>
</dbReference>
<dbReference type="GO" id="GO:0140359">
    <property type="term" value="F:ABC-type transporter activity"/>
    <property type="evidence" value="ECO:0007669"/>
    <property type="project" value="InterPro"/>
</dbReference>
<comment type="similarity">
    <text evidence="6">Belongs to the ABC-2 integral membrane protein family.</text>
</comment>
<evidence type="ECO:0000256" key="2">
    <source>
        <dbReference type="ARBA" id="ARBA00022692"/>
    </source>
</evidence>
<evidence type="ECO:0000313" key="9">
    <source>
        <dbReference type="Proteomes" id="UP000632740"/>
    </source>
</evidence>
<comment type="caution">
    <text evidence="8">The sequence shown here is derived from an EMBL/GenBank/DDBJ whole genome shotgun (WGS) entry which is preliminary data.</text>
</comment>
<comment type="subcellular location">
    <subcellularLocation>
        <location evidence="6">Cell membrane</location>
        <topology evidence="6">Multi-pass membrane protein</topology>
    </subcellularLocation>
    <subcellularLocation>
        <location evidence="1">Membrane</location>
        <topology evidence="1">Multi-pass membrane protein</topology>
    </subcellularLocation>
</comment>
<organism evidence="8 9">
    <name type="scientific">Cellulomonas chitinilytica</name>
    <dbReference type="NCBI Taxonomy" id="398759"/>
    <lineage>
        <taxon>Bacteria</taxon>
        <taxon>Bacillati</taxon>
        <taxon>Actinomycetota</taxon>
        <taxon>Actinomycetes</taxon>
        <taxon>Micrococcales</taxon>
        <taxon>Cellulomonadaceae</taxon>
        <taxon>Cellulomonas</taxon>
    </lineage>
</organism>
<keyword evidence="6" id="KW-0813">Transport</keyword>
<dbReference type="PIRSF" id="PIRSF006648">
    <property type="entry name" value="DrrB"/>
    <property type="match status" value="1"/>
</dbReference>
<proteinExistence type="inferred from homology"/>
<keyword evidence="6" id="KW-1003">Cell membrane</keyword>
<evidence type="ECO:0000256" key="4">
    <source>
        <dbReference type="ARBA" id="ARBA00023136"/>
    </source>
</evidence>
<keyword evidence="3 6" id="KW-1133">Transmembrane helix</keyword>
<evidence type="ECO:0000259" key="7">
    <source>
        <dbReference type="PROSITE" id="PS51012"/>
    </source>
</evidence>
<evidence type="ECO:0000256" key="5">
    <source>
        <dbReference type="ARBA" id="ARBA00023251"/>
    </source>
</evidence>
<evidence type="ECO:0000256" key="3">
    <source>
        <dbReference type="ARBA" id="ARBA00022989"/>
    </source>
</evidence>
<dbReference type="EMBL" id="BONK01000004">
    <property type="protein sequence ID" value="GIG20592.1"/>
    <property type="molecule type" value="Genomic_DNA"/>
</dbReference>
<evidence type="ECO:0000256" key="6">
    <source>
        <dbReference type="RuleBase" id="RU361157"/>
    </source>
</evidence>
<dbReference type="GO" id="GO:0046677">
    <property type="term" value="P:response to antibiotic"/>
    <property type="evidence" value="ECO:0007669"/>
    <property type="project" value="UniProtKB-KW"/>
</dbReference>
<dbReference type="PROSITE" id="PS51012">
    <property type="entry name" value="ABC_TM2"/>
    <property type="match status" value="1"/>
</dbReference>
<evidence type="ECO:0000256" key="1">
    <source>
        <dbReference type="ARBA" id="ARBA00004141"/>
    </source>
</evidence>
<accession>A0A919NZS8</accession>
<evidence type="ECO:0000313" key="8">
    <source>
        <dbReference type="EMBL" id="GIG20592.1"/>
    </source>
</evidence>
<feature type="transmembrane region" description="Helical" evidence="6">
    <location>
        <begin position="57"/>
        <end position="87"/>
    </location>
</feature>
<dbReference type="PRINTS" id="PR00164">
    <property type="entry name" value="ABC2TRNSPORT"/>
</dbReference>
<dbReference type="PANTHER" id="PTHR43229:SF2">
    <property type="entry name" value="NODULATION PROTEIN J"/>
    <property type="match status" value="1"/>
</dbReference>
<dbReference type="AlphaFoldDB" id="A0A919NZS8"/>
<dbReference type="Pfam" id="PF01061">
    <property type="entry name" value="ABC2_membrane"/>
    <property type="match status" value="1"/>
</dbReference>
<feature type="domain" description="ABC transmembrane type-2" evidence="7">
    <location>
        <begin position="21"/>
        <end position="250"/>
    </location>
</feature>
<keyword evidence="2 6" id="KW-0812">Transmembrane</keyword>
<keyword evidence="9" id="KW-1185">Reference proteome</keyword>
<feature type="transmembrane region" description="Helical" evidence="6">
    <location>
        <begin position="137"/>
        <end position="162"/>
    </location>
</feature>
<feature type="transmembrane region" description="Helical" evidence="6">
    <location>
        <begin position="225"/>
        <end position="244"/>
    </location>
</feature>
<dbReference type="InterPro" id="IPR000412">
    <property type="entry name" value="ABC_2_transport"/>
</dbReference>
<name>A0A919NZS8_9CELL</name>
<gene>
    <name evidence="8" type="ORF">Cch01nite_13160</name>
</gene>
<feature type="transmembrane region" description="Helical" evidence="6">
    <location>
        <begin position="21"/>
        <end position="45"/>
    </location>
</feature>
<sequence>MRQVGAVVEYQLTGFLRVWRGTVFGAVLMPVVFFLAIGVSVGMLVDGRHGVDGGYASFVGAGLAVFVGAQIGLMESGIPVFAALNWHRAFIANQYTPVSPAHVVTGQIAFITLRAAASATIFLAVMAAFGATHSPGAVLLPLIAALTAASLAGLNFAVAASARTSFQVESVTKMLTTVLLLVSGVFFPVTLLPSWLEAVTWVSPLWHAVELGRAANTGTGSTGPVLVHVGVLVACTLAGVLLATRRLTARLES</sequence>